<dbReference type="PANTHER" id="PTHR42648:SF11">
    <property type="entry name" value="TRANSPOSON TY4-P GAG-POL POLYPROTEIN"/>
    <property type="match status" value="1"/>
</dbReference>
<evidence type="ECO:0000256" key="7">
    <source>
        <dbReference type="ARBA" id="ARBA00022918"/>
    </source>
</evidence>
<dbReference type="EMBL" id="LR746265">
    <property type="protein sequence ID" value="CAA7391576.1"/>
    <property type="molecule type" value="Genomic_DNA"/>
</dbReference>
<dbReference type="Proteomes" id="UP000663760">
    <property type="component" value="Chromosome 2"/>
</dbReference>
<keyword evidence="6" id="KW-0229">DNA integration</keyword>
<keyword evidence="1" id="KW-0540">Nuclease</keyword>
<organism evidence="10 11">
    <name type="scientific">Spirodela intermedia</name>
    <name type="common">Intermediate duckweed</name>
    <dbReference type="NCBI Taxonomy" id="51605"/>
    <lineage>
        <taxon>Eukaryota</taxon>
        <taxon>Viridiplantae</taxon>
        <taxon>Streptophyta</taxon>
        <taxon>Embryophyta</taxon>
        <taxon>Tracheophyta</taxon>
        <taxon>Spermatophyta</taxon>
        <taxon>Magnoliopsida</taxon>
        <taxon>Liliopsida</taxon>
        <taxon>Araceae</taxon>
        <taxon>Lemnoideae</taxon>
        <taxon>Spirodela</taxon>
    </lineage>
</organism>
<keyword evidence="8" id="KW-0548">Nucleotidyltransferase</keyword>
<keyword evidence="7" id="KW-0695">RNA-directed DNA polymerase</keyword>
<dbReference type="GO" id="GO:0006310">
    <property type="term" value="P:DNA recombination"/>
    <property type="evidence" value="ECO:0007669"/>
    <property type="project" value="UniProtKB-KW"/>
</dbReference>
<dbReference type="InterPro" id="IPR039537">
    <property type="entry name" value="Retrotran_Ty1/copia-like"/>
</dbReference>
<keyword evidence="3" id="KW-0255">Endonuclease</keyword>
<reference evidence="10" key="1">
    <citation type="submission" date="2020-02" db="EMBL/GenBank/DDBJ databases">
        <authorList>
            <person name="Scholz U."/>
            <person name="Mascher M."/>
            <person name="Fiebig A."/>
        </authorList>
    </citation>
    <scope>NUCLEOTIDE SEQUENCE</scope>
</reference>
<keyword evidence="4" id="KW-0378">Hydrolase</keyword>
<evidence type="ECO:0000256" key="4">
    <source>
        <dbReference type="ARBA" id="ARBA00022801"/>
    </source>
</evidence>
<evidence type="ECO:0000256" key="2">
    <source>
        <dbReference type="ARBA" id="ARBA00022723"/>
    </source>
</evidence>
<evidence type="ECO:0000256" key="8">
    <source>
        <dbReference type="ARBA" id="ARBA00022932"/>
    </source>
</evidence>
<evidence type="ECO:0000256" key="3">
    <source>
        <dbReference type="ARBA" id="ARBA00022759"/>
    </source>
</evidence>
<keyword evidence="5" id="KW-0460">Magnesium</keyword>
<proteinExistence type="predicted"/>
<evidence type="ECO:0000256" key="5">
    <source>
        <dbReference type="ARBA" id="ARBA00022842"/>
    </source>
</evidence>
<dbReference type="GO" id="GO:0015074">
    <property type="term" value="P:DNA integration"/>
    <property type="evidence" value="ECO:0007669"/>
    <property type="project" value="UniProtKB-KW"/>
</dbReference>
<keyword evidence="9" id="KW-0233">DNA recombination</keyword>
<gene>
    <name evidence="10" type="ORF">SI8410_02002847</name>
</gene>
<sequence length="86" mass="10063">MLKHKSEAFGEFKEFKALAEGEKNTKIKCLRSDRGGEFSSDEFTEFYLIGLKWIFRVKRNAKGDIVKHKFVRFFSGFITAAHRLEL</sequence>
<dbReference type="PANTHER" id="PTHR42648">
    <property type="entry name" value="TRANSPOSASE, PUTATIVE-RELATED"/>
    <property type="match status" value="1"/>
</dbReference>
<keyword evidence="8" id="KW-0808">Transferase</keyword>
<name>A0A7I8K3C6_SPIIN</name>
<keyword evidence="11" id="KW-1185">Reference proteome</keyword>
<dbReference type="SUPFAM" id="SSF53098">
    <property type="entry name" value="Ribonuclease H-like"/>
    <property type="match status" value="1"/>
</dbReference>
<dbReference type="OrthoDB" id="783290at2759"/>
<evidence type="ECO:0000256" key="9">
    <source>
        <dbReference type="ARBA" id="ARBA00023172"/>
    </source>
</evidence>
<protein>
    <submittedName>
        <fullName evidence="10">Uncharacterized protein</fullName>
    </submittedName>
</protein>
<dbReference type="GO" id="GO:0003964">
    <property type="term" value="F:RNA-directed DNA polymerase activity"/>
    <property type="evidence" value="ECO:0007669"/>
    <property type="project" value="UniProtKB-KW"/>
</dbReference>
<dbReference type="GO" id="GO:0004519">
    <property type="term" value="F:endonuclease activity"/>
    <property type="evidence" value="ECO:0007669"/>
    <property type="project" value="UniProtKB-KW"/>
</dbReference>
<keyword evidence="8" id="KW-0239">DNA-directed DNA polymerase</keyword>
<keyword evidence="2" id="KW-0479">Metal-binding</keyword>
<evidence type="ECO:0000256" key="1">
    <source>
        <dbReference type="ARBA" id="ARBA00022722"/>
    </source>
</evidence>
<dbReference type="AlphaFoldDB" id="A0A7I8K3C6"/>
<dbReference type="InterPro" id="IPR012337">
    <property type="entry name" value="RNaseH-like_sf"/>
</dbReference>
<evidence type="ECO:0000313" key="10">
    <source>
        <dbReference type="EMBL" id="CAA7391576.1"/>
    </source>
</evidence>
<evidence type="ECO:0000313" key="11">
    <source>
        <dbReference type="Proteomes" id="UP000663760"/>
    </source>
</evidence>
<accession>A0A7I8K3C6</accession>
<dbReference type="GO" id="GO:0016787">
    <property type="term" value="F:hydrolase activity"/>
    <property type="evidence" value="ECO:0007669"/>
    <property type="project" value="UniProtKB-KW"/>
</dbReference>
<dbReference type="GO" id="GO:0003887">
    <property type="term" value="F:DNA-directed DNA polymerase activity"/>
    <property type="evidence" value="ECO:0007669"/>
    <property type="project" value="UniProtKB-KW"/>
</dbReference>
<evidence type="ECO:0000256" key="6">
    <source>
        <dbReference type="ARBA" id="ARBA00022908"/>
    </source>
</evidence>
<dbReference type="GO" id="GO:0046872">
    <property type="term" value="F:metal ion binding"/>
    <property type="evidence" value="ECO:0007669"/>
    <property type="project" value="UniProtKB-KW"/>
</dbReference>